<dbReference type="SMART" id="SM00729">
    <property type="entry name" value="Elp3"/>
    <property type="match status" value="1"/>
</dbReference>
<dbReference type="GO" id="GO:0006779">
    <property type="term" value="P:porphyrin-containing compound biosynthetic process"/>
    <property type="evidence" value="ECO:0007669"/>
    <property type="project" value="TreeGrafter"/>
</dbReference>
<dbReference type="NCBIfam" id="NF006067">
    <property type="entry name" value="PRK08208.1"/>
    <property type="match status" value="1"/>
</dbReference>
<dbReference type="PANTHER" id="PTHR13932:SF5">
    <property type="entry name" value="RADICAL S-ADENOSYL METHIONINE DOMAIN-CONTAINING PROTEIN 1, MITOCHONDRIAL"/>
    <property type="match status" value="1"/>
</dbReference>
<dbReference type="GO" id="GO:0046872">
    <property type="term" value="F:metal ion binding"/>
    <property type="evidence" value="ECO:0007669"/>
    <property type="project" value="UniProtKB-KW"/>
</dbReference>
<evidence type="ECO:0000256" key="4">
    <source>
        <dbReference type="ARBA" id="ARBA00023004"/>
    </source>
</evidence>
<comment type="cofactor">
    <cofactor evidence="1">
        <name>[4Fe-4S] cluster</name>
        <dbReference type="ChEBI" id="CHEBI:49883"/>
    </cofactor>
</comment>
<keyword evidence="3" id="KW-0479">Metal-binding</keyword>
<protein>
    <submittedName>
        <fullName evidence="7">Coproporphyrinogen III oxidase family protein</fullName>
    </submittedName>
</protein>
<dbReference type="Proteomes" id="UP000324974">
    <property type="component" value="Chromosome"/>
</dbReference>
<evidence type="ECO:0000256" key="1">
    <source>
        <dbReference type="ARBA" id="ARBA00001966"/>
    </source>
</evidence>
<evidence type="ECO:0000256" key="3">
    <source>
        <dbReference type="ARBA" id="ARBA00022723"/>
    </source>
</evidence>
<evidence type="ECO:0000313" key="7">
    <source>
        <dbReference type="EMBL" id="QEL17969.1"/>
    </source>
</evidence>
<dbReference type="Pfam" id="PF06969">
    <property type="entry name" value="HemN_C"/>
    <property type="match status" value="1"/>
</dbReference>
<dbReference type="InterPro" id="IPR006638">
    <property type="entry name" value="Elp3/MiaA/NifB-like_rSAM"/>
</dbReference>
<dbReference type="CDD" id="cd01335">
    <property type="entry name" value="Radical_SAM"/>
    <property type="match status" value="1"/>
</dbReference>
<reference evidence="8" key="1">
    <citation type="submission" date="2019-08" db="EMBL/GenBank/DDBJ databases">
        <title>Limnoglobus roseus gen. nov., sp. nov., a novel freshwater planctomycete with a giant genome from the family Gemmataceae.</title>
        <authorList>
            <person name="Kulichevskaya I.S."/>
            <person name="Naumoff D.G."/>
            <person name="Miroshnikov K."/>
            <person name="Ivanova A."/>
            <person name="Philippov D.A."/>
            <person name="Hakobyan A."/>
            <person name="Rijpstra I.C."/>
            <person name="Sinninghe Damste J.S."/>
            <person name="Liesack W."/>
            <person name="Dedysh S.N."/>
        </authorList>
    </citation>
    <scope>NUCLEOTIDE SEQUENCE [LARGE SCALE GENOMIC DNA]</scope>
    <source>
        <strain evidence="8">PX52</strain>
    </source>
</reference>
<dbReference type="AlphaFoldDB" id="A0A5C1AEW8"/>
<dbReference type="PANTHER" id="PTHR13932">
    <property type="entry name" value="COPROPORPHYRINIGEN III OXIDASE"/>
    <property type="match status" value="1"/>
</dbReference>
<dbReference type="OrthoDB" id="9808022at2"/>
<proteinExistence type="predicted"/>
<keyword evidence="8" id="KW-1185">Reference proteome</keyword>
<dbReference type="InterPro" id="IPR013785">
    <property type="entry name" value="Aldolase_TIM"/>
</dbReference>
<evidence type="ECO:0000256" key="2">
    <source>
        <dbReference type="ARBA" id="ARBA00022691"/>
    </source>
</evidence>
<dbReference type="InterPro" id="IPR034505">
    <property type="entry name" value="Coproporphyrinogen-III_oxidase"/>
</dbReference>
<sequence>MTVTDRHPILAGSPYGGYVYAYPHKTAYRPLVLPRPLADVWAGEPRSSLSLYVHVPFCTMRCGFCNLFTTPNPTDSLTALYLDALRREADAVRAAVPDATFARFAIGGGTPTYLKEADLDAVFDIAGVDPRRVPTGVEVSPDTVTLGKVSLLKARGVSRVSVGIQSFVEAEAAASGRAQSRRDVDAALALLGGAGFPTLNLDLIYGLPGQTVSTWLASLREALTYSPTELFLYPLYVRPLTGLGRSRKAWDDERLALYRAGRDLLLEAGYAQVSMRMFRRGREPGGPSYCCQEDGMIGLGCGARSYTRSLHYSHEYAVGAKNVRAIIADYLARDADQLATASHGFALDADERRRRYVLQSILNADGLDAARYAAVFDTDPAADFPDLPAFADLGLLALADGRWVPTPLGLERSDALGPWFFSSRVRTRSGEYEPR</sequence>
<organism evidence="7 8">
    <name type="scientific">Limnoglobus roseus</name>
    <dbReference type="NCBI Taxonomy" id="2598579"/>
    <lineage>
        <taxon>Bacteria</taxon>
        <taxon>Pseudomonadati</taxon>
        <taxon>Planctomycetota</taxon>
        <taxon>Planctomycetia</taxon>
        <taxon>Gemmatales</taxon>
        <taxon>Gemmataceae</taxon>
        <taxon>Limnoglobus</taxon>
    </lineage>
</organism>
<evidence type="ECO:0000313" key="8">
    <source>
        <dbReference type="Proteomes" id="UP000324974"/>
    </source>
</evidence>
<keyword evidence="5" id="KW-0411">Iron-sulfur</keyword>
<dbReference type="SFLD" id="SFLDS00029">
    <property type="entry name" value="Radical_SAM"/>
    <property type="match status" value="1"/>
</dbReference>
<dbReference type="SUPFAM" id="SSF102114">
    <property type="entry name" value="Radical SAM enzymes"/>
    <property type="match status" value="1"/>
</dbReference>
<dbReference type="Gene3D" id="3.20.20.70">
    <property type="entry name" value="Aldolase class I"/>
    <property type="match status" value="1"/>
</dbReference>
<dbReference type="SFLD" id="SFLDG01065">
    <property type="entry name" value="anaerobic_coproporphyrinogen-I"/>
    <property type="match status" value="1"/>
</dbReference>
<dbReference type="KEGG" id="lrs:PX52LOC_04983"/>
<feature type="domain" description="Radical SAM core" evidence="6">
    <location>
        <begin position="43"/>
        <end position="276"/>
    </location>
</feature>
<dbReference type="InterPro" id="IPR007197">
    <property type="entry name" value="rSAM"/>
</dbReference>
<dbReference type="GO" id="GO:0003824">
    <property type="term" value="F:catalytic activity"/>
    <property type="evidence" value="ECO:0007669"/>
    <property type="project" value="InterPro"/>
</dbReference>
<evidence type="ECO:0000256" key="5">
    <source>
        <dbReference type="ARBA" id="ARBA00023014"/>
    </source>
</evidence>
<keyword evidence="4" id="KW-0408">Iron</keyword>
<dbReference type="InterPro" id="IPR058240">
    <property type="entry name" value="rSAM_sf"/>
</dbReference>
<dbReference type="Pfam" id="PF04055">
    <property type="entry name" value="Radical_SAM"/>
    <property type="match status" value="1"/>
</dbReference>
<accession>A0A5C1AEW8</accession>
<evidence type="ECO:0000259" key="6">
    <source>
        <dbReference type="PROSITE" id="PS51918"/>
    </source>
</evidence>
<dbReference type="GO" id="GO:0005737">
    <property type="term" value="C:cytoplasm"/>
    <property type="evidence" value="ECO:0007669"/>
    <property type="project" value="TreeGrafter"/>
</dbReference>
<dbReference type="GO" id="GO:0051539">
    <property type="term" value="F:4 iron, 4 sulfur cluster binding"/>
    <property type="evidence" value="ECO:0007669"/>
    <property type="project" value="TreeGrafter"/>
</dbReference>
<dbReference type="PROSITE" id="PS51918">
    <property type="entry name" value="RADICAL_SAM"/>
    <property type="match status" value="1"/>
</dbReference>
<dbReference type="EMBL" id="CP042425">
    <property type="protein sequence ID" value="QEL17969.1"/>
    <property type="molecule type" value="Genomic_DNA"/>
</dbReference>
<name>A0A5C1AEW8_9BACT</name>
<gene>
    <name evidence="7" type="ORF">PX52LOC_04983</name>
</gene>
<dbReference type="InterPro" id="IPR010723">
    <property type="entry name" value="HemN_C"/>
</dbReference>
<keyword evidence="2" id="KW-0949">S-adenosyl-L-methionine</keyword>